<dbReference type="RefSeq" id="WP_133484007.1">
    <property type="nucleotide sequence ID" value="NZ_SNWH01000020.1"/>
</dbReference>
<gene>
    <name evidence="2" type="primary">grpE</name>
    <name evidence="6" type="ORF">DFO68_12031</name>
</gene>
<dbReference type="GO" id="GO:0005737">
    <property type="term" value="C:cytoplasm"/>
    <property type="evidence" value="ECO:0007669"/>
    <property type="project" value="UniProtKB-SubCell"/>
</dbReference>
<dbReference type="AlphaFoldDB" id="A0A4R6H3S0"/>
<comment type="similarity">
    <text evidence="2">Belongs to the GrpE family.</text>
</comment>
<evidence type="ECO:0000313" key="7">
    <source>
        <dbReference type="Proteomes" id="UP000295150"/>
    </source>
</evidence>
<evidence type="ECO:0000256" key="2">
    <source>
        <dbReference type="HAMAP-Rule" id="MF_01151"/>
    </source>
</evidence>
<protein>
    <recommendedName>
        <fullName evidence="2 3">Protein GrpE</fullName>
    </recommendedName>
    <alternativeName>
        <fullName evidence="2">HSP-70 cofactor</fullName>
    </alternativeName>
</protein>
<feature type="coiled-coil region" evidence="4">
    <location>
        <begin position="51"/>
        <end position="103"/>
    </location>
</feature>
<evidence type="ECO:0000313" key="6">
    <source>
        <dbReference type="EMBL" id="TDO02524.1"/>
    </source>
</evidence>
<dbReference type="GO" id="GO:0051087">
    <property type="term" value="F:protein-folding chaperone binding"/>
    <property type="evidence" value="ECO:0007669"/>
    <property type="project" value="InterPro"/>
</dbReference>
<keyword evidence="4" id="KW-0175">Coiled coil</keyword>
<dbReference type="GO" id="GO:0006457">
    <property type="term" value="P:protein folding"/>
    <property type="evidence" value="ECO:0007669"/>
    <property type="project" value="InterPro"/>
</dbReference>
<dbReference type="GO" id="GO:0051082">
    <property type="term" value="F:unfolded protein binding"/>
    <property type="evidence" value="ECO:0007669"/>
    <property type="project" value="TreeGrafter"/>
</dbReference>
<dbReference type="PANTHER" id="PTHR21237:SF23">
    <property type="entry name" value="GRPE PROTEIN HOMOLOG, MITOCHONDRIAL"/>
    <property type="match status" value="1"/>
</dbReference>
<keyword evidence="1 2" id="KW-0143">Chaperone</keyword>
<dbReference type="GO" id="GO:0000774">
    <property type="term" value="F:adenyl-nucleotide exchange factor activity"/>
    <property type="evidence" value="ECO:0007669"/>
    <property type="project" value="InterPro"/>
</dbReference>
<comment type="subcellular location">
    <subcellularLocation>
        <location evidence="2">Cytoplasm</location>
    </subcellularLocation>
</comment>
<dbReference type="Proteomes" id="UP000295150">
    <property type="component" value="Unassembled WGS sequence"/>
</dbReference>
<comment type="function">
    <text evidence="2 3">Participates actively in the response to hyperosmotic and heat shock by preventing the aggregation of stress-denatured proteins, in association with DnaK and GrpE. It is the nucleotide exchange factor for DnaK and may function as a thermosensor. Unfolded proteins bind initially to DnaJ; upon interaction with the DnaJ-bound protein, DnaK hydrolyzes its bound ATP, resulting in the formation of a stable complex. GrpE releases ADP from DnaK; ATP binding to DnaK triggers the release of the substrate protein, thus completing the reaction cycle. Several rounds of ATP-dependent interactions between DnaJ, DnaK and GrpE are required for fully efficient folding.</text>
</comment>
<keyword evidence="2 3" id="KW-0346">Stress response</keyword>
<feature type="compositionally biased region" description="Basic and acidic residues" evidence="5">
    <location>
        <begin position="24"/>
        <end position="37"/>
    </location>
</feature>
<dbReference type="PROSITE" id="PS01071">
    <property type="entry name" value="GRPE"/>
    <property type="match status" value="1"/>
</dbReference>
<accession>A0A4R6H3S0</accession>
<dbReference type="GO" id="GO:0042803">
    <property type="term" value="F:protein homodimerization activity"/>
    <property type="evidence" value="ECO:0007669"/>
    <property type="project" value="InterPro"/>
</dbReference>
<dbReference type="InterPro" id="IPR009012">
    <property type="entry name" value="GrpE_head"/>
</dbReference>
<evidence type="ECO:0000256" key="1">
    <source>
        <dbReference type="ARBA" id="ARBA00023186"/>
    </source>
</evidence>
<evidence type="ECO:0000256" key="3">
    <source>
        <dbReference type="RuleBase" id="RU000639"/>
    </source>
</evidence>
<organism evidence="6 7">
    <name type="scientific">Halomonas ventosae</name>
    <dbReference type="NCBI Taxonomy" id="229007"/>
    <lineage>
        <taxon>Bacteria</taxon>
        <taxon>Pseudomonadati</taxon>
        <taxon>Pseudomonadota</taxon>
        <taxon>Gammaproteobacteria</taxon>
        <taxon>Oceanospirillales</taxon>
        <taxon>Halomonadaceae</taxon>
        <taxon>Halomonas</taxon>
    </lineage>
</organism>
<evidence type="ECO:0000256" key="5">
    <source>
        <dbReference type="SAM" id="MobiDB-lite"/>
    </source>
</evidence>
<proteinExistence type="inferred from homology"/>
<keyword evidence="7" id="KW-1185">Reference proteome</keyword>
<dbReference type="Gene3D" id="2.30.22.10">
    <property type="entry name" value="Head domain of nucleotide exchange factor GrpE"/>
    <property type="match status" value="1"/>
</dbReference>
<dbReference type="Pfam" id="PF01025">
    <property type="entry name" value="GrpE"/>
    <property type="match status" value="1"/>
</dbReference>
<dbReference type="OrthoDB" id="129423at2"/>
<dbReference type="SUPFAM" id="SSF51064">
    <property type="entry name" value="Head domain of nucleotide exchange factor GrpE"/>
    <property type="match status" value="1"/>
</dbReference>
<evidence type="ECO:0000256" key="4">
    <source>
        <dbReference type="SAM" id="Coils"/>
    </source>
</evidence>
<dbReference type="PANTHER" id="PTHR21237">
    <property type="entry name" value="GRPE PROTEIN"/>
    <property type="match status" value="1"/>
</dbReference>
<feature type="region of interest" description="Disordered" evidence="5">
    <location>
        <begin position="16"/>
        <end position="40"/>
    </location>
</feature>
<name>A0A4R6H3S0_9GAMM</name>
<sequence length="229" mass="25965">MDAAAKEQLVERFRAYLEASDAQPEEHAQRAETRDTAEAESPDLFTLLAEQAALKNEVKLESRQIKAALDQFRELFDTLRQSNTRLGEELERQQQSARDQQRDAERGLLLELLELRDRLRAGHEQARRYRPGFLARRGGAGTFVAAMADGSAMNLARLDEILARRGVNPLPSVGRVFDPHTMHATEVVREADRGEGEVVDELRSGYLQHDRLLRPAEVIVNKRTEETKP</sequence>
<dbReference type="InterPro" id="IPR000740">
    <property type="entry name" value="GrpE"/>
</dbReference>
<dbReference type="EMBL" id="SNWH01000020">
    <property type="protein sequence ID" value="TDO02524.1"/>
    <property type="molecule type" value="Genomic_DNA"/>
</dbReference>
<dbReference type="HAMAP" id="MF_01151">
    <property type="entry name" value="GrpE"/>
    <property type="match status" value="1"/>
</dbReference>
<reference evidence="6 7" key="1">
    <citation type="submission" date="2019-03" db="EMBL/GenBank/DDBJ databases">
        <title>Freshwater and sediment microbial communities from various areas in North America, analyzing microbe dynamics in response to fracking.</title>
        <authorList>
            <person name="Lamendella R."/>
        </authorList>
    </citation>
    <scope>NUCLEOTIDE SEQUENCE [LARGE SCALE GENOMIC DNA]</scope>
    <source>
        <strain evidence="6 7">1_TX</strain>
    </source>
</reference>
<comment type="caution">
    <text evidence="6">The sequence shown here is derived from an EMBL/GenBank/DDBJ whole genome shotgun (WGS) entry which is preliminary data.</text>
</comment>
<keyword evidence="2" id="KW-0963">Cytoplasm</keyword>
<comment type="subunit">
    <text evidence="2">Homodimer.</text>
</comment>